<sequence length="201" mass="22742">MSTKVYFLRDNTENWGPVHDYLSGFVSAERREKINRYKFESDRMLSLYAAVITRLAIVRETGIKNDELVFDCPYMKKPTLSAPRTDTPLDFNFSHTKGAVLMGLSTDSTIGVDVERIRKAPFNTMKMVCHPAEADYINSSSDKEKAFFEIWTKKEAYTKCMGTGLSVDLKSINTLAAPICENIETFIQDGYVCSVCTLGRQ</sequence>
<dbReference type="PANTHER" id="PTHR12215:SF10">
    <property type="entry name" value="L-AMINOADIPATE-SEMIALDEHYDE DEHYDROGENASE-PHOSPHOPANTETHEINYL TRANSFERASE"/>
    <property type="match status" value="1"/>
</dbReference>
<proteinExistence type="inferred from homology"/>
<dbReference type="AlphaFoldDB" id="A0A2G3E7H3"/>
<dbReference type="Proteomes" id="UP000224317">
    <property type="component" value="Unassembled WGS sequence"/>
</dbReference>
<dbReference type="InterPro" id="IPR008278">
    <property type="entry name" value="4-PPantetheinyl_Trfase_dom"/>
</dbReference>
<dbReference type="EMBL" id="PDYH01000058">
    <property type="protein sequence ID" value="PHU39131.1"/>
    <property type="molecule type" value="Genomic_DNA"/>
</dbReference>
<evidence type="ECO:0000256" key="1">
    <source>
        <dbReference type="ARBA" id="ARBA00010990"/>
    </source>
</evidence>
<dbReference type="InterPro" id="IPR037143">
    <property type="entry name" value="4-PPantetheinyl_Trfase_dom_sf"/>
</dbReference>
<feature type="domain" description="4'-phosphopantetheinyl transferase" evidence="3">
    <location>
        <begin position="110"/>
        <end position="191"/>
    </location>
</feature>
<evidence type="ECO:0000313" key="6">
    <source>
        <dbReference type="Proteomes" id="UP000224317"/>
    </source>
</evidence>
<evidence type="ECO:0000259" key="3">
    <source>
        <dbReference type="Pfam" id="PF01648"/>
    </source>
</evidence>
<gene>
    <name evidence="5" type="ORF">CSX00_12460</name>
</gene>
<dbReference type="GO" id="GO:0019878">
    <property type="term" value="P:lysine biosynthetic process via aminoadipic acid"/>
    <property type="evidence" value="ECO:0007669"/>
    <property type="project" value="TreeGrafter"/>
</dbReference>
<keyword evidence="6" id="KW-1185">Reference proteome</keyword>
<accession>A0A2G3E7H3</accession>
<evidence type="ECO:0000259" key="4">
    <source>
        <dbReference type="Pfam" id="PF22624"/>
    </source>
</evidence>
<evidence type="ECO:0000256" key="2">
    <source>
        <dbReference type="ARBA" id="ARBA00022679"/>
    </source>
</evidence>
<name>A0A2G3E7H3_9FIRM</name>
<feature type="domain" description="4'-phosphopantetheinyl transferase N-terminal" evidence="4">
    <location>
        <begin position="15"/>
        <end position="98"/>
    </location>
</feature>
<protein>
    <submittedName>
        <fullName evidence="5">Peptide transporter</fullName>
    </submittedName>
</protein>
<dbReference type="InterPro" id="IPR050559">
    <property type="entry name" value="P-Pant_transferase_sf"/>
</dbReference>
<comment type="caution">
    <text evidence="5">The sequence shown here is derived from an EMBL/GenBank/DDBJ whole genome shotgun (WGS) entry which is preliminary data.</text>
</comment>
<dbReference type="GO" id="GO:0008897">
    <property type="term" value="F:holo-[acyl-carrier-protein] synthase activity"/>
    <property type="evidence" value="ECO:0007669"/>
    <property type="project" value="InterPro"/>
</dbReference>
<evidence type="ECO:0000313" key="5">
    <source>
        <dbReference type="EMBL" id="PHU39131.1"/>
    </source>
</evidence>
<dbReference type="InterPro" id="IPR055066">
    <property type="entry name" value="AASDHPPT_N"/>
</dbReference>
<dbReference type="PANTHER" id="PTHR12215">
    <property type="entry name" value="PHOSPHOPANTETHEINE TRANSFERASE"/>
    <property type="match status" value="1"/>
</dbReference>
<dbReference type="GO" id="GO:0000287">
    <property type="term" value="F:magnesium ion binding"/>
    <property type="evidence" value="ECO:0007669"/>
    <property type="project" value="InterPro"/>
</dbReference>
<dbReference type="Gene3D" id="3.90.470.20">
    <property type="entry name" value="4'-phosphopantetheinyl transferase domain"/>
    <property type="match status" value="1"/>
</dbReference>
<dbReference type="Pfam" id="PF01648">
    <property type="entry name" value="ACPS"/>
    <property type="match status" value="1"/>
</dbReference>
<reference evidence="5" key="1">
    <citation type="submission" date="2017-10" db="EMBL/GenBank/DDBJ databases">
        <title>Resolving the taxonomy of Roseburia spp., Eubacterium rectale and Agathobacter spp. through phylogenomic analysis.</title>
        <authorList>
            <person name="Sheridan P.O."/>
            <person name="Walker A.W."/>
            <person name="Duncan S.H."/>
            <person name="Scott K.P."/>
            <person name="Toole P.W.O."/>
            <person name="Luis P."/>
            <person name="Flint H.J."/>
        </authorList>
    </citation>
    <scope>NUCLEOTIDE SEQUENCE [LARGE SCALE GENOMIC DNA]</scope>
    <source>
        <strain evidence="5">JK10</strain>
    </source>
</reference>
<dbReference type="GO" id="GO:0005829">
    <property type="term" value="C:cytosol"/>
    <property type="evidence" value="ECO:0007669"/>
    <property type="project" value="TreeGrafter"/>
</dbReference>
<comment type="similarity">
    <text evidence="1">Belongs to the P-Pant transferase superfamily. Gsp/Sfp/HetI/AcpT family.</text>
</comment>
<dbReference type="SUPFAM" id="SSF56214">
    <property type="entry name" value="4'-phosphopantetheinyl transferase"/>
    <property type="match status" value="2"/>
</dbReference>
<dbReference type="RefSeq" id="WP_099413902.1">
    <property type="nucleotide sequence ID" value="NZ_PDYH01000058.1"/>
</dbReference>
<keyword evidence="2" id="KW-0808">Transferase</keyword>
<organism evidence="5 6">
    <name type="scientific">Pseudobutyrivibrio ruminis</name>
    <dbReference type="NCBI Taxonomy" id="46206"/>
    <lineage>
        <taxon>Bacteria</taxon>
        <taxon>Bacillati</taxon>
        <taxon>Bacillota</taxon>
        <taxon>Clostridia</taxon>
        <taxon>Lachnospirales</taxon>
        <taxon>Lachnospiraceae</taxon>
        <taxon>Pseudobutyrivibrio</taxon>
    </lineage>
</organism>
<dbReference type="Pfam" id="PF22624">
    <property type="entry name" value="AASDHPPT_N"/>
    <property type="match status" value="1"/>
</dbReference>